<dbReference type="InterPro" id="IPR029063">
    <property type="entry name" value="SAM-dependent_MTases_sf"/>
</dbReference>
<organism evidence="5 6">
    <name type="scientific">Amycolatopsis ultiminotia</name>
    <dbReference type="NCBI Taxonomy" id="543629"/>
    <lineage>
        <taxon>Bacteria</taxon>
        <taxon>Bacillati</taxon>
        <taxon>Actinomycetota</taxon>
        <taxon>Actinomycetes</taxon>
        <taxon>Pseudonocardiales</taxon>
        <taxon>Pseudonocardiaceae</taxon>
        <taxon>Amycolatopsis</taxon>
    </lineage>
</organism>
<evidence type="ECO:0000313" key="6">
    <source>
        <dbReference type="Proteomes" id="UP001500689"/>
    </source>
</evidence>
<dbReference type="GO" id="GO:0008168">
    <property type="term" value="F:methyltransferase activity"/>
    <property type="evidence" value="ECO:0007669"/>
    <property type="project" value="UniProtKB-KW"/>
</dbReference>
<dbReference type="InterPro" id="IPR051052">
    <property type="entry name" value="Diverse_substrate_MTase"/>
</dbReference>
<gene>
    <name evidence="5" type="ORF">GCM10022222_23770</name>
</gene>
<keyword evidence="3" id="KW-0808">Transferase</keyword>
<comment type="similarity">
    <text evidence="1">Belongs to the methyltransferase superfamily.</text>
</comment>
<evidence type="ECO:0000313" key="5">
    <source>
        <dbReference type="EMBL" id="GAA3539479.1"/>
    </source>
</evidence>
<dbReference type="CDD" id="cd02440">
    <property type="entry name" value="AdoMet_MTases"/>
    <property type="match status" value="1"/>
</dbReference>
<dbReference type="InterPro" id="IPR013216">
    <property type="entry name" value="Methyltransf_11"/>
</dbReference>
<reference evidence="6" key="1">
    <citation type="journal article" date="2019" name="Int. J. Syst. Evol. Microbiol.">
        <title>The Global Catalogue of Microorganisms (GCM) 10K type strain sequencing project: providing services to taxonomists for standard genome sequencing and annotation.</title>
        <authorList>
            <consortium name="The Broad Institute Genomics Platform"/>
            <consortium name="The Broad Institute Genome Sequencing Center for Infectious Disease"/>
            <person name="Wu L."/>
            <person name="Ma J."/>
        </authorList>
    </citation>
    <scope>NUCLEOTIDE SEQUENCE [LARGE SCALE GENOMIC DNA]</scope>
    <source>
        <strain evidence="6">JCM 16898</strain>
    </source>
</reference>
<evidence type="ECO:0000256" key="1">
    <source>
        <dbReference type="ARBA" id="ARBA00008361"/>
    </source>
</evidence>
<accession>A0ABP6VUT0</accession>
<dbReference type="PANTHER" id="PTHR44942:SF4">
    <property type="entry name" value="METHYLTRANSFERASE TYPE 11 DOMAIN-CONTAINING PROTEIN"/>
    <property type="match status" value="1"/>
</dbReference>
<dbReference type="Gene3D" id="3.40.50.150">
    <property type="entry name" value="Vaccinia Virus protein VP39"/>
    <property type="match status" value="1"/>
</dbReference>
<dbReference type="Pfam" id="PF08241">
    <property type="entry name" value="Methyltransf_11"/>
    <property type="match status" value="1"/>
</dbReference>
<dbReference type="PANTHER" id="PTHR44942">
    <property type="entry name" value="METHYLTRANSF_11 DOMAIN-CONTAINING PROTEIN"/>
    <property type="match status" value="1"/>
</dbReference>
<evidence type="ECO:0000256" key="2">
    <source>
        <dbReference type="ARBA" id="ARBA00022603"/>
    </source>
</evidence>
<feature type="domain" description="Methyltransferase type 11" evidence="4">
    <location>
        <begin position="53"/>
        <end position="143"/>
    </location>
</feature>
<comment type="caution">
    <text evidence="5">The sequence shown here is derived from an EMBL/GenBank/DDBJ whole genome shotgun (WGS) entry which is preliminary data.</text>
</comment>
<keyword evidence="2 5" id="KW-0489">Methyltransferase</keyword>
<dbReference type="EMBL" id="BAAAZN010000004">
    <property type="protein sequence ID" value="GAA3539479.1"/>
    <property type="molecule type" value="Genomic_DNA"/>
</dbReference>
<name>A0ABP6VUT0_9PSEU</name>
<evidence type="ECO:0000256" key="3">
    <source>
        <dbReference type="ARBA" id="ARBA00022679"/>
    </source>
</evidence>
<keyword evidence="6" id="KW-1185">Reference proteome</keyword>
<dbReference type="GO" id="GO:0032259">
    <property type="term" value="P:methylation"/>
    <property type="evidence" value="ECO:0007669"/>
    <property type="project" value="UniProtKB-KW"/>
</dbReference>
<dbReference type="SUPFAM" id="SSF53335">
    <property type="entry name" value="S-adenosyl-L-methionine-dependent methyltransferases"/>
    <property type="match status" value="1"/>
</dbReference>
<dbReference type="RefSeq" id="WP_344858631.1">
    <property type="nucleotide sequence ID" value="NZ_BAAAZN010000004.1"/>
</dbReference>
<proteinExistence type="inferred from homology"/>
<dbReference type="Proteomes" id="UP001500689">
    <property type="component" value="Unassembled WGS sequence"/>
</dbReference>
<evidence type="ECO:0000259" key="4">
    <source>
        <dbReference type="Pfam" id="PF08241"/>
    </source>
</evidence>
<protein>
    <submittedName>
        <fullName evidence="5">Class I SAM-dependent methyltransferase</fullName>
    </submittedName>
</protein>
<sequence length="268" mass="28669">MPTLPAERPEPHRHRQIAESFGVDAQRYDRARPRYPDELIAAVLSASPGRDFLDVGCGTGIAARQLRAAGATVLGVEPDARMAGFAGTAGGAGVEVEVATFEDWEPAGRTFDAIVSGQAWHWVDPQAGAAKVQEVLRPGGLFALFWHLFLPPQDIADAFGAAFRQAVPASPIPVPAGRNPGREAFRPVVDKTAAALQGFTGFERHHYDWQCDYTRDEYLDLLPTQGGLTRVPAAGQASVLAAVGEAIDARGGRFTCDYTTVLCTASRT</sequence>